<gene>
    <name evidence="2" type="ORF">DP939_35425</name>
</gene>
<protein>
    <submittedName>
        <fullName evidence="2">ArsR family transcriptional regulator</fullName>
    </submittedName>
</protein>
<evidence type="ECO:0000259" key="1">
    <source>
        <dbReference type="SMART" id="SM00418"/>
    </source>
</evidence>
<evidence type="ECO:0000313" key="2">
    <source>
        <dbReference type="EMBL" id="RBQ15396.1"/>
    </source>
</evidence>
<proteinExistence type="predicted"/>
<dbReference type="CDD" id="cd00090">
    <property type="entry name" value="HTH_ARSR"/>
    <property type="match status" value="1"/>
</dbReference>
<dbReference type="InterPro" id="IPR036388">
    <property type="entry name" value="WH-like_DNA-bd_sf"/>
</dbReference>
<dbReference type="Gene3D" id="1.10.10.10">
    <property type="entry name" value="Winged helix-like DNA-binding domain superfamily/Winged helix DNA-binding domain"/>
    <property type="match status" value="1"/>
</dbReference>
<evidence type="ECO:0000313" key="3">
    <source>
        <dbReference type="Proteomes" id="UP000253303"/>
    </source>
</evidence>
<keyword evidence="3" id="KW-1185">Reference proteome</keyword>
<dbReference type="AlphaFoldDB" id="A0A366LNB1"/>
<accession>A0A366LNB1</accession>
<dbReference type="InterPro" id="IPR011991">
    <property type="entry name" value="ArsR-like_HTH"/>
</dbReference>
<dbReference type="EMBL" id="QMEY01000023">
    <property type="protein sequence ID" value="RBQ15396.1"/>
    <property type="molecule type" value="Genomic_DNA"/>
</dbReference>
<dbReference type="SMART" id="SM00418">
    <property type="entry name" value="HTH_ARSR"/>
    <property type="match status" value="1"/>
</dbReference>
<reference evidence="2 3" key="1">
    <citation type="submission" date="2018-06" db="EMBL/GenBank/DDBJ databases">
        <title>Sphaerisporangium craniellae sp. nov., isolated from a marine sponge in the South China Sea.</title>
        <authorList>
            <person name="Li L."/>
        </authorList>
    </citation>
    <scope>NUCLEOTIDE SEQUENCE [LARGE SCALE GENOMIC DNA]</scope>
    <source>
        <strain evidence="2 3">LHW63015</strain>
    </source>
</reference>
<organism evidence="2 3">
    <name type="scientific">Spongiactinospora rosea</name>
    <dbReference type="NCBI Taxonomy" id="2248750"/>
    <lineage>
        <taxon>Bacteria</taxon>
        <taxon>Bacillati</taxon>
        <taxon>Actinomycetota</taxon>
        <taxon>Actinomycetes</taxon>
        <taxon>Streptosporangiales</taxon>
        <taxon>Streptosporangiaceae</taxon>
        <taxon>Spongiactinospora</taxon>
    </lineage>
</organism>
<dbReference type="OrthoDB" id="9788770at2"/>
<dbReference type="GO" id="GO:0003700">
    <property type="term" value="F:DNA-binding transcription factor activity"/>
    <property type="evidence" value="ECO:0007669"/>
    <property type="project" value="InterPro"/>
</dbReference>
<dbReference type="InterPro" id="IPR036390">
    <property type="entry name" value="WH_DNA-bd_sf"/>
</dbReference>
<dbReference type="SUPFAM" id="SSF46785">
    <property type="entry name" value="Winged helix' DNA-binding domain"/>
    <property type="match status" value="1"/>
</dbReference>
<dbReference type="InterPro" id="IPR001845">
    <property type="entry name" value="HTH_ArsR_DNA-bd_dom"/>
</dbReference>
<comment type="caution">
    <text evidence="2">The sequence shown here is derived from an EMBL/GenBank/DDBJ whole genome shotgun (WGS) entry which is preliminary data.</text>
</comment>
<sequence>MGRVARRRLLDEPERLRQALSPLRRRILARLRTPGSAAQLAAEFELPRQRVGYHLRELEAQGLVELVEERRRRGFVERVLRATAEAYVVDPDVLGGRGEDAVAGLDRHAAEHLVAVAARTVRDVTRMQTAAEQADVRLLTFTLETEVRFAAPGDVHRFTDALAAAIGEVVAAFDTPGGRPYRIMGAGHPAPADPEGAGT</sequence>
<feature type="domain" description="HTH arsR-type" evidence="1">
    <location>
        <begin position="15"/>
        <end position="103"/>
    </location>
</feature>
<dbReference type="Proteomes" id="UP000253303">
    <property type="component" value="Unassembled WGS sequence"/>
</dbReference>
<dbReference type="Pfam" id="PF12840">
    <property type="entry name" value="HTH_20"/>
    <property type="match status" value="1"/>
</dbReference>
<name>A0A366LNB1_9ACTN</name>